<dbReference type="Pfam" id="PF12773">
    <property type="entry name" value="DZR"/>
    <property type="match status" value="1"/>
</dbReference>
<dbReference type="GO" id="GO:0006355">
    <property type="term" value="P:regulation of DNA-templated transcription"/>
    <property type="evidence" value="ECO:0007669"/>
    <property type="project" value="InterPro"/>
</dbReference>
<feature type="region of interest" description="Disordered" evidence="1">
    <location>
        <begin position="108"/>
        <end position="180"/>
    </location>
</feature>
<evidence type="ECO:0000313" key="5">
    <source>
        <dbReference type="Proteomes" id="UP000830434"/>
    </source>
</evidence>
<feature type="domain" description="DZANK-type" evidence="3">
    <location>
        <begin position="178"/>
        <end position="222"/>
    </location>
</feature>
<feature type="compositionally biased region" description="Basic and acidic residues" evidence="1">
    <location>
        <begin position="108"/>
        <end position="118"/>
    </location>
</feature>
<sequence length="234" mass="25817">MSKITFRADEELVERIEARDASKSEIMREALREYLDAGDRRADSGPERAPRDGRTPSAARESREERPRRRDDGRGDVTHRESGRADSLDALLAERVDELVAERLAAWEARDRTAERAQDVNVNVTLERDARADAGRGANASDGSSDRDVTASQGSDGRAADRPDDRATADPADRENDCGQCGETLSDDHVYCPNCGEKASRRVFCECGDEVRSDWGFCPSCGRRTPAADVLDRS</sequence>
<dbReference type="RefSeq" id="WP_248653389.1">
    <property type="nucleotide sequence ID" value="NZ_CP096658.1"/>
</dbReference>
<dbReference type="EMBL" id="CP096658">
    <property type="protein sequence ID" value="UPV98885.1"/>
    <property type="molecule type" value="Genomic_DNA"/>
</dbReference>
<gene>
    <name evidence="4" type="ORF">M0R88_10105</name>
</gene>
<dbReference type="AlphaFoldDB" id="A0A8U0IDT8"/>
<proteinExistence type="predicted"/>
<evidence type="ECO:0000256" key="1">
    <source>
        <dbReference type="SAM" id="MobiDB-lite"/>
    </source>
</evidence>
<name>A0A8U0IDT8_9EURY</name>
<protein>
    <submittedName>
        <fullName evidence="4">Ribbon-helix-helix protein, CopG family</fullName>
    </submittedName>
</protein>
<keyword evidence="5" id="KW-1185">Reference proteome</keyword>
<organism evidence="4 5">
    <name type="scientific">Halorussus gelatinilyticus</name>
    <dbReference type="NCBI Taxonomy" id="2937524"/>
    <lineage>
        <taxon>Archaea</taxon>
        <taxon>Methanobacteriati</taxon>
        <taxon>Methanobacteriota</taxon>
        <taxon>Stenosarchaea group</taxon>
        <taxon>Halobacteria</taxon>
        <taxon>Halobacteriales</taxon>
        <taxon>Haladaptataceae</taxon>
        <taxon>Halorussus</taxon>
    </lineage>
</organism>
<feature type="region of interest" description="Disordered" evidence="1">
    <location>
        <begin position="34"/>
        <end position="90"/>
    </location>
</feature>
<dbReference type="Proteomes" id="UP000830434">
    <property type="component" value="Chromosome"/>
</dbReference>
<feature type="compositionally biased region" description="Basic and acidic residues" evidence="1">
    <location>
        <begin position="158"/>
        <end position="177"/>
    </location>
</feature>
<feature type="domain" description="Ribbon-helix-helix protein CopG" evidence="2">
    <location>
        <begin position="4"/>
        <end position="36"/>
    </location>
</feature>
<evidence type="ECO:0000259" key="2">
    <source>
        <dbReference type="Pfam" id="PF01402"/>
    </source>
</evidence>
<evidence type="ECO:0000259" key="3">
    <source>
        <dbReference type="Pfam" id="PF12773"/>
    </source>
</evidence>
<dbReference type="GeneID" id="72190210"/>
<evidence type="ECO:0000313" key="4">
    <source>
        <dbReference type="EMBL" id="UPV98885.1"/>
    </source>
</evidence>
<dbReference type="InterPro" id="IPR025874">
    <property type="entry name" value="DZR"/>
</dbReference>
<dbReference type="Pfam" id="PF01402">
    <property type="entry name" value="RHH_1"/>
    <property type="match status" value="1"/>
</dbReference>
<dbReference type="InterPro" id="IPR002145">
    <property type="entry name" value="CopG"/>
</dbReference>
<dbReference type="KEGG" id="haxz:M0R88_10105"/>
<accession>A0A8U0IDT8</accession>
<reference evidence="4" key="1">
    <citation type="submission" date="2022-04" db="EMBL/GenBank/DDBJ databases">
        <title>Diverse halophilic archaea isolated from saline environments.</title>
        <authorList>
            <person name="Cui H.-L."/>
        </authorList>
    </citation>
    <scope>NUCLEOTIDE SEQUENCE</scope>
    <source>
        <strain evidence="4">XZYJT40</strain>
    </source>
</reference>